<dbReference type="Proteomes" id="UP000001568">
    <property type="component" value="Chromosome 3"/>
</dbReference>
<evidence type="ECO:0000313" key="4">
    <source>
        <dbReference type="Proteomes" id="UP000001568"/>
    </source>
</evidence>
<keyword evidence="2" id="KW-0472">Membrane</keyword>
<feature type="region of interest" description="Disordered" evidence="1">
    <location>
        <begin position="1"/>
        <end position="35"/>
    </location>
</feature>
<evidence type="ECO:0000313" key="3">
    <source>
        <dbReference type="EMBL" id="ABO94846.1"/>
    </source>
</evidence>
<dbReference type="AlphaFoldDB" id="A4RTT8"/>
<dbReference type="HOGENOM" id="CLU_1013149_0_0_1"/>
<dbReference type="RefSeq" id="XP_001416553.1">
    <property type="nucleotide sequence ID" value="XM_001416516.1"/>
</dbReference>
<reference evidence="3 4" key="1">
    <citation type="journal article" date="2007" name="Proc. Natl. Acad. Sci. U.S.A.">
        <title>The tiny eukaryote Ostreococcus provides genomic insights into the paradox of plankton speciation.</title>
        <authorList>
            <person name="Palenik B."/>
            <person name="Grimwood J."/>
            <person name="Aerts A."/>
            <person name="Rouze P."/>
            <person name="Salamov A."/>
            <person name="Putnam N."/>
            <person name="Dupont C."/>
            <person name="Jorgensen R."/>
            <person name="Derelle E."/>
            <person name="Rombauts S."/>
            <person name="Zhou K."/>
            <person name="Otillar R."/>
            <person name="Merchant S.S."/>
            <person name="Podell S."/>
            <person name="Gaasterland T."/>
            <person name="Napoli C."/>
            <person name="Gendler K."/>
            <person name="Manuell A."/>
            <person name="Tai V."/>
            <person name="Vallon O."/>
            <person name="Piganeau G."/>
            <person name="Jancek S."/>
            <person name="Heijde M."/>
            <person name="Jabbari K."/>
            <person name="Bowler C."/>
            <person name="Lohr M."/>
            <person name="Robbens S."/>
            <person name="Werner G."/>
            <person name="Dubchak I."/>
            <person name="Pazour G.J."/>
            <person name="Ren Q."/>
            <person name="Paulsen I."/>
            <person name="Delwiche C."/>
            <person name="Schmutz J."/>
            <person name="Rokhsar D."/>
            <person name="Van de Peer Y."/>
            <person name="Moreau H."/>
            <person name="Grigoriev I.V."/>
        </authorList>
    </citation>
    <scope>NUCLEOTIDE SEQUENCE [LARGE SCALE GENOMIC DNA]</scope>
    <source>
        <strain evidence="3 4">CCE9901</strain>
    </source>
</reference>
<dbReference type="OrthoDB" id="498061at2759"/>
<dbReference type="OMA" id="HAGDWIN"/>
<evidence type="ECO:0000256" key="1">
    <source>
        <dbReference type="SAM" id="MobiDB-lite"/>
    </source>
</evidence>
<evidence type="ECO:0000256" key="2">
    <source>
        <dbReference type="SAM" id="Phobius"/>
    </source>
</evidence>
<organism evidence="3 4">
    <name type="scientific">Ostreococcus lucimarinus (strain CCE9901)</name>
    <dbReference type="NCBI Taxonomy" id="436017"/>
    <lineage>
        <taxon>Eukaryota</taxon>
        <taxon>Viridiplantae</taxon>
        <taxon>Chlorophyta</taxon>
        <taxon>Mamiellophyceae</taxon>
        <taxon>Mamiellales</taxon>
        <taxon>Bathycoccaceae</taxon>
        <taxon>Ostreococcus</taxon>
    </lineage>
</organism>
<keyword evidence="4" id="KW-1185">Reference proteome</keyword>
<dbReference type="KEGG" id="olu:OSTLU_30380"/>
<keyword evidence="2" id="KW-1133">Transmembrane helix</keyword>
<keyword evidence="2" id="KW-0812">Transmembrane</keyword>
<sequence length="264" mass="27945">MSSARVVVAARRGVASRRGARTTTRGATPNDARSDELVRASARAAADAKAAVTRRNVRATVEARKRADEDREAAAREEAAAEKRARAEARAAAIGGRRPFHRKAGPIAAAGAACLAATAGCFEATVHAGDWINALAVPGDALVGASGAPAKSGLLTLTIGVGLTVTSTLAFSTAILFALAFQEGKGVIKNEPIVYYRCDGADPTCCVNGPHNKGYHERFVYMNHGRGFETRRAGCMQRHLRVSRGCSALKPLIVYPKDEDWGFW</sequence>
<name>A4RTT8_OSTLU</name>
<dbReference type="GeneID" id="5000846"/>
<gene>
    <name evidence="3" type="ORF">OSTLU_30380</name>
</gene>
<feature type="transmembrane region" description="Helical" evidence="2">
    <location>
        <begin position="154"/>
        <end position="181"/>
    </location>
</feature>
<proteinExistence type="predicted"/>
<dbReference type="EMBL" id="CP000583">
    <property type="protein sequence ID" value="ABO94846.1"/>
    <property type="molecule type" value="Genomic_DNA"/>
</dbReference>
<feature type="compositionally biased region" description="Low complexity" evidence="1">
    <location>
        <begin position="1"/>
        <end position="13"/>
    </location>
</feature>
<protein>
    <submittedName>
        <fullName evidence="3">Uncharacterized protein</fullName>
    </submittedName>
</protein>
<dbReference type="Gramene" id="ABO94846">
    <property type="protein sequence ID" value="ABO94846"/>
    <property type="gene ID" value="OSTLU_30380"/>
</dbReference>
<accession>A4RTT8</accession>